<protein>
    <submittedName>
        <fullName evidence="1">Uncharacterized protein</fullName>
    </submittedName>
</protein>
<dbReference type="AlphaFoldDB" id="A0AAV4D113"/>
<reference evidence="1 2" key="1">
    <citation type="journal article" date="2021" name="Elife">
        <title>Chloroplast acquisition without the gene transfer in kleptoplastic sea slugs, Plakobranchus ocellatus.</title>
        <authorList>
            <person name="Maeda T."/>
            <person name="Takahashi S."/>
            <person name="Yoshida T."/>
            <person name="Shimamura S."/>
            <person name="Takaki Y."/>
            <person name="Nagai Y."/>
            <person name="Toyoda A."/>
            <person name="Suzuki Y."/>
            <person name="Arimoto A."/>
            <person name="Ishii H."/>
            <person name="Satoh N."/>
            <person name="Nishiyama T."/>
            <person name="Hasebe M."/>
            <person name="Maruyama T."/>
            <person name="Minagawa J."/>
            <person name="Obokata J."/>
            <person name="Shigenobu S."/>
        </authorList>
    </citation>
    <scope>NUCLEOTIDE SEQUENCE [LARGE SCALE GENOMIC DNA]</scope>
</reference>
<keyword evidence="2" id="KW-1185">Reference proteome</keyword>
<evidence type="ECO:0000313" key="1">
    <source>
        <dbReference type="EMBL" id="GFO37733.1"/>
    </source>
</evidence>
<dbReference type="EMBL" id="BLXT01007302">
    <property type="protein sequence ID" value="GFO37733.1"/>
    <property type="molecule type" value="Genomic_DNA"/>
</dbReference>
<evidence type="ECO:0000313" key="2">
    <source>
        <dbReference type="Proteomes" id="UP000735302"/>
    </source>
</evidence>
<gene>
    <name evidence="1" type="ORF">PoB_006423800</name>
</gene>
<proteinExistence type="predicted"/>
<dbReference type="Proteomes" id="UP000735302">
    <property type="component" value="Unassembled WGS sequence"/>
</dbReference>
<sequence length="105" mass="11746">MLPYSQYAARHFDACQHPPCFPTVSILPDILMHVNILHASLQSVCCPSFRCLSASSMLPYTQYAARHFDACQYPPCFSTASMLPYILMLVNILHASLQSVCCPTF</sequence>
<name>A0AAV4D113_9GAST</name>
<comment type="caution">
    <text evidence="1">The sequence shown here is derived from an EMBL/GenBank/DDBJ whole genome shotgun (WGS) entry which is preliminary data.</text>
</comment>
<organism evidence="1 2">
    <name type="scientific">Plakobranchus ocellatus</name>
    <dbReference type="NCBI Taxonomy" id="259542"/>
    <lineage>
        <taxon>Eukaryota</taxon>
        <taxon>Metazoa</taxon>
        <taxon>Spiralia</taxon>
        <taxon>Lophotrochozoa</taxon>
        <taxon>Mollusca</taxon>
        <taxon>Gastropoda</taxon>
        <taxon>Heterobranchia</taxon>
        <taxon>Euthyneura</taxon>
        <taxon>Panpulmonata</taxon>
        <taxon>Sacoglossa</taxon>
        <taxon>Placobranchoidea</taxon>
        <taxon>Plakobranchidae</taxon>
        <taxon>Plakobranchus</taxon>
    </lineage>
</organism>
<accession>A0AAV4D113</accession>